<sequence length="314" mass="33788">MMRLPEAFVESTLAREGGSENAVAWLAGLPATVEDLLACWGCLPDGVPMYGGVGLVVPVVRQDGLPAALKISFPHPGNRHEPDALAAWGGHGAVLLYERDDDQFAMLLERARPLTLAQAGAGDEDAVARVAGQISRRLAVPAPAHLPRLKDQASGWERQLRSDAATLPHVLTPYAVAAAIATVRELARDQPDRLVHGDLNARNVLAADREPWLAVDPKGWMGDPASDVGTLVKSRSVVVAEQGALGPAVHRTLDVFTDAAGLDRERTRRWAQLSVVQAAFAGRRRGFRRARQGAELNRLISLVDELATILTPHR</sequence>
<accession>A0A1E7M1Y8</accession>
<dbReference type="GO" id="GO:0016301">
    <property type="term" value="F:kinase activity"/>
    <property type="evidence" value="ECO:0007669"/>
    <property type="project" value="UniProtKB-KW"/>
</dbReference>
<proteinExistence type="predicted"/>
<dbReference type="Proteomes" id="UP000175971">
    <property type="component" value="Unassembled WGS sequence"/>
</dbReference>
<dbReference type="OrthoDB" id="3638028at2"/>
<dbReference type="Gene3D" id="3.90.1200.10">
    <property type="match status" value="1"/>
</dbReference>
<reference evidence="1 2" key="1">
    <citation type="journal article" date="2016" name="Front. Microbiol.">
        <title>Comparative Genomics Analysis of Streptomyces Species Reveals Their Adaptation to the Marine Environment and Their Diversity at the Genomic Level.</title>
        <authorList>
            <person name="Tian X."/>
            <person name="Zhang Z."/>
            <person name="Yang T."/>
            <person name="Chen M."/>
            <person name="Li J."/>
            <person name="Chen F."/>
            <person name="Yang J."/>
            <person name="Li W."/>
            <person name="Zhang B."/>
            <person name="Zhang Z."/>
            <person name="Wu J."/>
            <person name="Zhang C."/>
            <person name="Long L."/>
            <person name="Xiao J."/>
        </authorList>
    </citation>
    <scope>NUCLEOTIDE SEQUENCE [LARGE SCALE GENOMIC DNA]</scope>
    <source>
        <strain evidence="1 2">SCSIO M10372</strain>
    </source>
</reference>
<dbReference type="GO" id="GO:0016773">
    <property type="term" value="F:phosphotransferase activity, alcohol group as acceptor"/>
    <property type="evidence" value="ECO:0007669"/>
    <property type="project" value="InterPro"/>
</dbReference>
<keyword evidence="1" id="KW-0808">Transferase</keyword>
<keyword evidence="1" id="KW-0418">Kinase</keyword>
<keyword evidence="2" id="KW-1185">Reference proteome</keyword>
<evidence type="ECO:0000313" key="2">
    <source>
        <dbReference type="Proteomes" id="UP000175971"/>
    </source>
</evidence>
<dbReference type="GO" id="GO:0019748">
    <property type="term" value="P:secondary metabolic process"/>
    <property type="evidence" value="ECO:0007669"/>
    <property type="project" value="InterPro"/>
</dbReference>
<dbReference type="EMBL" id="LJGZ01000005">
    <property type="protein sequence ID" value="OEV22093.1"/>
    <property type="molecule type" value="Genomic_DNA"/>
</dbReference>
<comment type="caution">
    <text evidence="1">The sequence shown here is derived from an EMBL/GenBank/DDBJ whole genome shotgun (WGS) entry which is preliminary data.</text>
</comment>
<dbReference type="RefSeq" id="WP_070199795.1">
    <property type="nucleotide sequence ID" value="NZ_LJGZ01000005.1"/>
</dbReference>
<dbReference type="AlphaFoldDB" id="A0A1E7M1Y8"/>
<dbReference type="SUPFAM" id="SSF56112">
    <property type="entry name" value="Protein kinase-like (PK-like)"/>
    <property type="match status" value="1"/>
</dbReference>
<organism evidence="1 2">
    <name type="scientific">Streptomyces nanshensis</name>
    <dbReference type="NCBI Taxonomy" id="518642"/>
    <lineage>
        <taxon>Bacteria</taxon>
        <taxon>Bacillati</taxon>
        <taxon>Actinomycetota</taxon>
        <taxon>Actinomycetes</taxon>
        <taxon>Kitasatosporales</taxon>
        <taxon>Streptomycetaceae</taxon>
        <taxon>Streptomyces</taxon>
    </lineage>
</organism>
<evidence type="ECO:0000313" key="1">
    <source>
        <dbReference type="EMBL" id="OEV22093.1"/>
    </source>
</evidence>
<protein>
    <submittedName>
        <fullName evidence="1">Kinase</fullName>
    </submittedName>
</protein>
<dbReference type="Pfam" id="PF04655">
    <property type="entry name" value="APH_6_hur"/>
    <property type="match status" value="1"/>
</dbReference>
<dbReference type="PATRIC" id="fig|518642.7.peg.6242"/>
<dbReference type="InterPro" id="IPR006748">
    <property type="entry name" value="NH2Glyco/OHUrea_AB-resist_kin"/>
</dbReference>
<dbReference type="InterPro" id="IPR011009">
    <property type="entry name" value="Kinase-like_dom_sf"/>
</dbReference>
<gene>
    <name evidence="1" type="ORF">AN221_04055</name>
</gene>
<name>A0A1E7M1Y8_9ACTN</name>